<dbReference type="SUPFAM" id="SSF56935">
    <property type="entry name" value="Porins"/>
    <property type="match status" value="1"/>
</dbReference>
<comment type="subcellular location">
    <subcellularLocation>
        <location evidence="1 8">Cell outer membrane</location>
        <topology evidence="1 8">Multi-pass membrane protein</topology>
    </subcellularLocation>
</comment>
<dbReference type="AlphaFoldDB" id="A0A8J2XWV0"/>
<evidence type="ECO:0000313" key="11">
    <source>
        <dbReference type="Proteomes" id="UP000607559"/>
    </source>
</evidence>
<comment type="similarity">
    <text evidence="8">Belongs to the TonB-dependent receptor family.</text>
</comment>
<keyword evidence="4 8" id="KW-0812">Transmembrane</keyword>
<evidence type="ECO:0000256" key="2">
    <source>
        <dbReference type="ARBA" id="ARBA00022448"/>
    </source>
</evidence>
<gene>
    <name evidence="10" type="ORF">GCM10011511_53020</name>
</gene>
<dbReference type="Pfam" id="PF07715">
    <property type="entry name" value="Plug"/>
    <property type="match status" value="1"/>
</dbReference>
<reference evidence="10" key="1">
    <citation type="journal article" date="2014" name="Int. J. Syst. Evol. Microbiol.">
        <title>Complete genome sequence of Corynebacterium casei LMG S-19264T (=DSM 44701T), isolated from a smear-ripened cheese.</title>
        <authorList>
            <consortium name="US DOE Joint Genome Institute (JGI-PGF)"/>
            <person name="Walter F."/>
            <person name="Albersmeier A."/>
            <person name="Kalinowski J."/>
            <person name="Ruckert C."/>
        </authorList>
    </citation>
    <scope>NUCLEOTIDE SEQUENCE</scope>
    <source>
        <strain evidence="10">CGMCC 1.15448</strain>
    </source>
</reference>
<accession>A0A8J2XWV0</accession>
<evidence type="ECO:0000256" key="7">
    <source>
        <dbReference type="ARBA" id="ARBA00023237"/>
    </source>
</evidence>
<dbReference type="InterPro" id="IPR037066">
    <property type="entry name" value="Plug_dom_sf"/>
</dbReference>
<dbReference type="PROSITE" id="PS52016">
    <property type="entry name" value="TONB_DEPENDENT_REC_3"/>
    <property type="match status" value="1"/>
</dbReference>
<comment type="caution">
    <text evidence="10">The sequence shown here is derived from an EMBL/GenBank/DDBJ whole genome shotgun (WGS) entry which is preliminary data.</text>
</comment>
<keyword evidence="7 8" id="KW-0998">Cell outer membrane</keyword>
<evidence type="ECO:0000313" key="10">
    <source>
        <dbReference type="EMBL" id="GGB22492.1"/>
    </source>
</evidence>
<dbReference type="InterPro" id="IPR023996">
    <property type="entry name" value="TonB-dep_OMP_SusC/RagA"/>
</dbReference>
<keyword evidence="2 8" id="KW-0813">Transport</keyword>
<keyword evidence="6 8" id="KW-0472">Membrane</keyword>
<evidence type="ECO:0000259" key="9">
    <source>
        <dbReference type="Pfam" id="PF07715"/>
    </source>
</evidence>
<dbReference type="Proteomes" id="UP000607559">
    <property type="component" value="Unassembled WGS sequence"/>
</dbReference>
<keyword evidence="3 8" id="KW-1134">Transmembrane beta strand</keyword>
<dbReference type="NCBIfam" id="TIGR04057">
    <property type="entry name" value="SusC_RagA_signa"/>
    <property type="match status" value="1"/>
</dbReference>
<evidence type="ECO:0000256" key="5">
    <source>
        <dbReference type="ARBA" id="ARBA00022729"/>
    </source>
</evidence>
<evidence type="ECO:0000256" key="8">
    <source>
        <dbReference type="PROSITE-ProRule" id="PRU01360"/>
    </source>
</evidence>
<evidence type="ECO:0000256" key="3">
    <source>
        <dbReference type="ARBA" id="ARBA00022452"/>
    </source>
</evidence>
<dbReference type="Gene3D" id="2.40.170.20">
    <property type="entry name" value="TonB-dependent receptor, beta-barrel domain"/>
    <property type="match status" value="1"/>
</dbReference>
<dbReference type="InterPro" id="IPR023997">
    <property type="entry name" value="TonB-dep_OMP_SusC/RagA_CS"/>
</dbReference>
<dbReference type="GO" id="GO:0015344">
    <property type="term" value="F:siderophore uptake transmembrane transporter activity"/>
    <property type="evidence" value="ECO:0007669"/>
    <property type="project" value="TreeGrafter"/>
</dbReference>
<dbReference type="EMBL" id="BMJC01000006">
    <property type="protein sequence ID" value="GGB22492.1"/>
    <property type="molecule type" value="Genomic_DNA"/>
</dbReference>
<protein>
    <submittedName>
        <fullName evidence="10">SusC/RagA family TonB-linked outer membrane protein</fullName>
    </submittedName>
</protein>
<sequence>MRIENAKGGVSADADGNFQIKAGQNATLVITGTGIELKKVPIGDQSTLVIQVDRAKTNLDEVVVTALGIRRSRNSLPYATQQVTAEELNRVPSTNFTNNLSGKVAGLTVTSESALGGSTNVILRGLKSLTQTNQALFVVDGVPFDNTNQSRNGYDLGNVISDVNPDNIESVSVLKGPAAAALYGNRGSNGVILITTKKGRRNRGLGITVNGGVQVASPDKSTLPTYQTTYGEGYGSAGNDPGNPNLPGFFYYQPTFNSNGQNVKIVQTDVDAGTGPAYDPSLMVYQWDAFSPGNANYGKATPWKPAAHHNATDFFATPVTTNASVYVDGGSDKGTFKIGYTNTTDKGLFPNSNLLRNNLDFSATHNVTDDLTVGGAINYSAENAVNRNLYQYTGTTNIMTDFRQWFPTNVDINDLKSDFFRTNSNATWNWLGGYSSNTLGHIAKPAYHNNPYWQLYRNYESDNRNRYFGYAYANYKFLGHFNLLGRVATDNYDQLIELRTDVGSVETPSYARTNVHFNETNYDLLLNYDQTFGDFNVKGLLGGNVRQTVNSSILAQTNGGLVVPSFWSVSNSLKAISAPTENYSELEVDGLFAGATLTYKQMLTIDGTLRRDKASTLPSGNNTYYYPSVSGNFVFSKLLPTLNWLSYGKLRANYAQVGASAPVYYTQNSYTAGTPYNGRTVFSTSLNNFNINLVPELNKSYEFGVEASFLNNRLGMDVTYYHSQLVNQIMPVNVSRSSGFQVFYENGGIVQNKGVEVVLNATPVQTRNFSWNIAVNWAKNNSLVVSLYGGQYAYTVQSYQNALQLVAETGKSYGILRGTDYVYVNGQREVDATGHYVIAANPHSDIGNINPDWIGGVTNTVKYKNFALSFLIDVRQGGQLYSLDMDYGSSSGLYPQNAGGLNDLGHLARAPLSQGGGIILQGVTKDGKPNTVRIDESDINAGLYSFSSSYGEADKSYVYDASYIKLREVALTYSLPAKIFSKAGIKGIDVALTGRNLWIIHKNEPYADPEQGQAGGNGSIGFQNGAYPSLRTLGCNLKVKF</sequence>
<proteinExistence type="inferred from homology"/>
<feature type="domain" description="TonB-dependent receptor plug" evidence="9">
    <location>
        <begin position="74"/>
        <end position="191"/>
    </location>
</feature>
<dbReference type="NCBIfam" id="TIGR04056">
    <property type="entry name" value="OMP_RagA_SusC"/>
    <property type="match status" value="1"/>
</dbReference>
<evidence type="ECO:0000256" key="4">
    <source>
        <dbReference type="ARBA" id="ARBA00022692"/>
    </source>
</evidence>
<dbReference type="GO" id="GO:0044718">
    <property type="term" value="P:siderophore transmembrane transport"/>
    <property type="evidence" value="ECO:0007669"/>
    <property type="project" value="TreeGrafter"/>
</dbReference>
<organism evidence="10 11">
    <name type="scientific">Puia dinghuensis</name>
    <dbReference type="NCBI Taxonomy" id="1792502"/>
    <lineage>
        <taxon>Bacteria</taxon>
        <taxon>Pseudomonadati</taxon>
        <taxon>Bacteroidota</taxon>
        <taxon>Chitinophagia</taxon>
        <taxon>Chitinophagales</taxon>
        <taxon>Chitinophagaceae</taxon>
        <taxon>Puia</taxon>
    </lineage>
</organism>
<dbReference type="PANTHER" id="PTHR30069:SF29">
    <property type="entry name" value="HEMOGLOBIN AND HEMOGLOBIN-HAPTOGLOBIN-BINDING PROTEIN 1-RELATED"/>
    <property type="match status" value="1"/>
</dbReference>
<reference evidence="10" key="2">
    <citation type="submission" date="2020-09" db="EMBL/GenBank/DDBJ databases">
        <authorList>
            <person name="Sun Q."/>
            <person name="Zhou Y."/>
        </authorList>
    </citation>
    <scope>NUCLEOTIDE SEQUENCE</scope>
    <source>
        <strain evidence="10">CGMCC 1.15448</strain>
    </source>
</reference>
<dbReference type="PANTHER" id="PTHR30069">
    <property type="entry name" value="TONB-DEPENDENT OUTER MEMBRANE RECEPTOR"/>
    <property type="match status" value="1"/>
</dbReference>
<dbReference type="InterPro" id="IPR036942">
    <property type="entry name" value="Beta-barrel_TonB_sf"/>
</dbReference>
<dbReference type="InterPro" id="IPR039426">
    <property type="entry name" value="TonB-dep_rcpt-like"/>
</dbReference>
<keyword evidence="5" id="KW-0732">Signal</keyword>
<dbReference type="GO" id="GO:0009279">
    <property type="term" value="C:cell outer membrane"/>
    <property type="evidence" value="ECO:0007669"/>
    <property type="project" value="UniProtKB-SubCell"/>
</dbReference>
<dbReference type="Gene3D" id="2.170.130.10">
    <property type="entry name" value="TonB-dependent receptor, plug domain"/>
    <property type="match status" value="1"/>
</dbReference>
<keyword evidence="11" id="KW-1185">Reference proteome</keyword>
<evidence type="ECO:0000256" key="6">
    <source>
        <dbReference type="ARBA" id="ARBA00023136"/>
    </source>
</evidence>
<name>A0A8J2XWV0_9BACT</name>
<dbReference type="InterPro" id="IPR012910">
    <property type="entry name" value="Plug_dom"/>
</dbReference>
<evidence type="ECO:0000256" key="1">
    <source>
        <dbReference type="ARBA" id="ARBA00004571"/>
    </source>
</evidence>